<dbReference type="EMBL" id="UOFC01000248">
    <property type="protein sequence ID" value="VAW48990.1"/>
    <property type="molecule type" value="Genomic_DNA"/>
</dbReference>
<accession>A0A3B0W979</accession>
<dbReference type="SUPFAM" id="SSF52833">
    <property type="entry name" value="Thioredoxin-like"/>
    <property type="match status" value="1"/>
</dbReference>
<sequence>MKLILLLVFSYGIYHFYVGSDDDVDSGVSARELEPRCDVILFTTASCPYCKKARNLLITKRAKWCEKDINISTENHKLFKSLGGRGVPLALIGSEVIKGYRESNYIAALEQIEVMY</sequence>
<protein>
    <recommendedName>
        <fullName evidence="3">Glutaredoxin domain-containing protein</fullName>
    </recommendedName>
</protein>
<dbReference type="InterPro" id="IPR036249">
    <property type="entry name" value="Thioredoxin-like_sf"/>
</dbReference>
<dbReference type="CDD" id="cd02976">
    <property type="entry name" value="NrdH"/>
    <property type="match status" value="1"/>
</dbReference>
<dbReference type="InterPro" id="IPR014025">
    <property type="entry name" value="Glutaredoxin_subgr"/>
</dbReference>
<keyword evidence="2" id="KW-0676">Redox-active center</keyword>
<feature type="domain" description="Glutaredoxin" evidence="3">
    <location>
        <begin position="39"/>
        <end position="97"/>
    </location>
</feature>
<keyword evidence="1" id="KW-1015">Disulfide bond</keyword>
<evidence type="ECO:0000259" key="3">
    <source>
        <dbReference type="Pfam" id="PF00462"/>
    </source>
</evidence>
<evidence type="ECO:0000256" key="1">
    <source>
        <dbReference type="ARBA" id="ARBA00023157"/>
    </source>
</evidence>
<dbReference type="PRINTS" id="PR00160">
    <property type="entry name" value="GLUTAREDOXIN"/>
</dbReference>
<evidence type="ECO:0000313" key="4">
    <source>
        <dbReference type="EMBL" id="VAW48990.1"/>
    </source>
</evidence>
<proteinExistence type="predicted"/>
<name>A0A3B0W979_9ZZZZ</name>
<evidence type="ECO:0000256" key="2">
    <source>
        <dbReference type="ARBA" id="ARBA00023284"/>
    </source>
</evidence>
<dbReference type="PROSITE" id="PS00195">
    <property type="entry name" value="GLUTAREDOXIN_1"/>
    <property type="match status" value="1"/>
</dbReference>
<dbReference type="AlphaFoldDB" id="A0A3B0W979"/>
<dbReference type="Gene3D" id="3.40.30.10">
    <property type="entry name" value="Glutaredoxin"/>
    <property type="match status" value="1"/>
</dbReference>
<organism evidence="4">
    <name type="scientific">hydrothermal vent metagenome</name>
    <dbReference type="NCBI Taxonomy" id="652676"/>
    <lineage>
        <taxon>unclassified sequences</taxon>
        <taxon>metagenomes</taxon>
        <taxon>ecological metagenomes</taxon>
    </lineage>
</organism>
<dbReference type="PROSITE" id="PS51354">
    <property type="entry name" value="GLUTAREDOXIN_2"/>
    <property type="match status" value="1"/>
</dbReference>
<reference evidence="4" key="1">
    <citation type="submission" date="2018-06" db="EMBL/GenBank/DDBJ databases">
        <authorList>
            <person name="Zhirakovskaya E."/>
        </authorList>
    </citation>
    <scope>NUCLEOTIDE SEQUENCE</scope>
</reference>
<dbReference type="Pfam" id="PF00462">
    <property type="entry name" value="Glutaredoxin"/>
    <property type="match status" value="1"/>
</dbReference>
<dbReference type="InterPro" id="IPR011767">
    <property type="entry name" value="GLR_AS"/>
</dbReference>
<dbReference type="InterPro" id="IPR002109">
    <property type="entry name" value="Glutaredoxin"/>
</dbReference>
<gene>
    <name evidence="4" type="ORF">MNBD_GAMMA03-514</name>
</gene>